<accession>A0ABU2LY75</accession>
<evidence type="ECO:0000313" key="12">
    <source>
        <dbReference type="EMBL" id="MDT0322514.1"/>
    </source>
</evidence>
<evidence type="ECO:0000256" key="3">
    <source>
        <dbReference type="ARBA" id="ARBA00022553"/>
    </source>
</evidence>
<organism evidence="12 13">
    <name type="scientific">Streptomyces millisiae</name>
    <dbReference type="NCBI Taxonomy" id="3075542"/>
    <lineage>
        <taxon>Bacteria</taxon>
        <taxon>Bacillati</taxon>
        <taxon>Actinomycetota</taxon>
        <taxon>Actinomycetes</taxon>
        <taxon>Kitasatosporales</taxon>
        <taxon>Streptomycetaceae</taxon>
        <taxon>Streptomyces</taxon>
    </lineage>
</organism>
<evidence type="ECO:0000256" key="6">
    <source>
        <dbReference type="ARBA" id="ARBA00022777"/>
    </source>
</evidence>
<dbReference type="Gene3D" id="1.20.5.1930">
    <property type="match status" value="1"/>
</dbReference>
<keyword evidence="10" id="KW-1133">Transmembrane helix</keyword>
<feature type="transmembrane region" description="Helical" evidence="10">
    <location>
        <begin position="66"/>
        <end position="91"/>
    </location>
</feature>
<dbReference type="CDD" id="cd16917">
    <property type="entry name" value="HATPase_UhpB-NarQ-NarX-like"/>
    <property type="match status" value="1"/>
</dbReference>
<evidence type="ECO:0000259" key="11">
    <source>
        <dbReference type="Pfam" id="PF07730"/>
    </source>
</evidence>
<sequence>MRSAARSRRRDLVVDVTCVTLSLLLVLLLFADSWGDPRFSEPYLGAALALGVAGSLLLARRRQRPVLVSVLVLVAGLFTELVAGAVLVSLFTVAVRRSWRVAAALTVAHAVGSIPFAVVHPDPDLVEAGYTDVGLAVFSAVLSLVVITPFVAWGMVVRARRELVDSLRERAERAEAEAALRADQIRGREREHIAREMHDALAHRITLVSLHAGALEIRPDMGSAEVAEVAGTIRSSAHQALEDLREILGVLRSGPAADVPSAGATRPQPGVADIAELVGESRAAGALVALDNRLPAATGSLPASVGRTAYRVVQEGLTNARKHAPGHRARVLLDRTGEGELHVRIANPLAVASAEPALPGSRSGLVGLSERVSLAGGRIDYGARRGEGGMIDFCLEAWLPWPT</sequence>
<evidence type="ECO:0000256" key="8">
    <source>
        <dbReference type="ARBA" id="ARBA00023012"/>
    </source>
</evidence>
<keyword evidence="7" id="KW-0067">ATP-binding</keyword>
<keyword evidence="8" id="KW-0902">Two-component regulatory system</keyword>
<dbReference type="PANTHER" id="PTHR24421:SF10">
    <property type="entry name" value="NITRATE_NITRITE SENSOR PROTEIN NARQ"/>
    <property type="match status" value="1"/>
</dbReference>
<evidence type="ECO:0000256" key="7">
    <source>
        <dbReference type="ARBA" id="ARBA00022840"/>
    </source>
</evidence>
<keyword evidence="13" id="KW-1185">Reference proteome</keyword>
<evidence type="ECO:0000256" key="4">
    <source>
        <dbReference type="ARBA" id="ARBA00022679"/>
    </source>
</evidence>
<dbReference type="PANTHER" id="PTHR24421">
    <property type="entry name" value="NITRATE/NITRITE SENSOR PROTEIN NARX-RELATED"/>
    <property type="match status" value="1"/>
</dbReference>
<reference evidence="13" key="1">
    <citation type="submission" date="2023-07" db="EMBL/GenBank/DDBJ databases">
        <title>30 novel species of actinomycetes from the DSMZ collection.</title>
        <authorList>
            <person name="Nouioui I."/>
        </authorList>
    </citation>
    <scope>NUCLEOTIDE SEQUENCE [LARGE SCALE GENOMIC DNA]</scope>
    <source>
        <strain evidence="13">DSM 44918</strain>
    </source>
</reference>
<dbReference type="RefSeq" id="WP_311603157.1">
    <property type="nucleotide sequence ID" value="NZ_JAVREM010000065.1"/>
</dbReference>
<dbReference type="InterPro" id="IPR036890">
    <property type="entry name" value="HATPase_C_sf"/>
</dbReference>
<gene>
    <name evidence="12" type="ORF">RNC47_29775</name>
</gene>
<feature type="domain" description="Signal transduction histidine kinase subgroup 3 dimerisation and phosphoacceptor" evidence="11">
    <location>
        <begin position="189"/>
        <end position="254"/>
    </location>
</feature>
<keyword evidence="5" id="KW-0547">Nucleotide-binding</keyword>
<evidence type="ECO:0000256" key="9">
    <source>
        <dbReference type="SAM" id="Coils"/>
    </source>
</evidence>
<feature type="transmembrane region" description="Helical" evidence="10">
    <location>
        <begin position="12"/>
        <end position="31"/>
    </location>
</feature>
<dbReference type="EC" id="2.7.13.3" evidence="2"/>
<dbReference type="InterPro" id="IPR050482">
    <property type="entry name" value="Sensor_HK_TwoCompSys"/>
</dbReference>
<feature type="transmembrane region" description="Helical" evidence="10">
    <location>
        <begin position="133"/>
        <end position="156"/>
    </location>
</feature>
<keyword evidence="3" id="KW-0597">Phosphoprotein</keyword>
<evidence type="ECO:0000256" key="10">
    <source>
        <dbReference type="SAM" id="Phobius"/>
    </source>
</evidence>
<protein>
    <recommendedName>
        <fullName evidence="2">histidine kinase</fullName>
        <ecNumber evidence="2">2.7.13.3</ecNumber>
    </recommendedName>
</protein>
<evidence type="ECO:0000313" key="13">
    <source>
        <dbReference type="Proteomes" id="UP001183420"/>
    </source>
</evidence>
<dbReference type="Proteomes" id="UP001183420">
    <property type="component" value="Unassembled WGS sequence"/>
</dbReference>
<dbReference type="InterPro" id="IPR011712">
    <property type="entry name" value="Sig_transdc_His_kin_sub3_dim/P"/>
</dbReference>
<evidence type="ECO:0000256" key="5">
    <source>
        <dbReference type="ARBA" id="ARBA00022741"/>
    </source>
</evidence>
<feature type="transmembrane region" description="Helical" evidence="10">
    <location>
        <begin position="43"/>
        <end position="59"/>
    </location>
</feature>
<name>A0ABU2LY75_9ACTN</name>
<keyword evidence="9" id="KW-0175">Coiled coil</keyword>
<feature type="coiled-coil region" evidence="9">
    <location>
        <begin position="157"/>
        <end position="184"/>
    </location>
</feature>
<dbReference type="Gene3D" id="3.30.565.10">
    <property type="entry name" value="Histidine kinase-like ATPase, C-terminal domain"/>
    <property type="match status" value="1"/>
</dbReference>
<proteinExistence type="predicted"/>
<keyword evidence="10" id="KW-0472">Membrane</keyword>
<evidence type="ECO:0000256" key="2">
    <source>
        <dbReference type="ARBA" id="ARBA00012438"/>
    </source>
</evidence>
<dbReference type="GO" id="GO:0016301">
    <property type="term" value="F:kinase activity"/>
    <property type="evidence" value="ECO:0007669"/>
    <property type="project" value="UniProtKB-KW"/>
</dbReference>
<keyword evidence="4" id="KW-0808">Transferase</keyword>
<keyword evidence="6 12" id="KW-0418">Kinase</keyword>
<dbReference type="Pfam" id="PF07730">
    <property type="entry name" value="HisKA_3"/>
    <property type="match status" value="1"/>
</dbReference>
<evidence type="ECO:0000256" key="1">
    <source>
        <dbReference type="ARBA" id="ARBA00000085"/>
    </source>
</evidence>
<dbReference type="EMBL" id="JAVREM010000065">
    <property type="protein sequence ID" value="MDT0322514.1"/>
    <property type="molecule type" value="Genomic_DNA"/>
</dbReference>
<comment type="caution">
    <text evidence="12">The sequence shown here is derived from an EMBL/GenBank/DDBJ whole genome shotgun (WGS) entry which is preliminary data.</text>
</comment>
<comment type="catalytic activity">
    <reaction evidence="1">
        <text>ATP + protein L-histidine = ADP + protein N-phospho-L-histidine.</text>
        <dbReference type="EC" id="2.7.13.3"/>
    </reaction>
</comment>
<keyword evidence="10" id="KW-0812">Transmembrane</keyword>